<proteinExistence type="predicted"/>
<feature type="transmembrane region" description="Helical" evidence="1">
    <location>
        <begin position="70"/>
        <end position="91"/>
    </location>
</feature>
<dbReference type="AlphaFoldDB" id="A0AAP0S7Z1"/>
<accession>A0AAP0S7Z1</accession>
<evidence type="ECO:0000313" key="2">
    <source>
        <dbReference type="EMBL" id="KAK9291343.1"/>
    </source>
</evidence>
<evidence type="ECO:0000313" key="3">
    <source>
        <dbReference type="Proteomes" id="UP001415857"/>
    </source>
</evidence>
<protein>
    <submittedName>
        <fullName evidence="2">Uncharacterized protein</fullName>
    </submittedName>
</protein>
<keyword evidence="1" id="KW-0472">Membrane</keyword>
<evidence type="ECO:0000256" key="1">
    <source>
        <dbReference type="SAM" id="Phobius"/>
    </source>
</evidence>
<sequence length="129" mass="15023">MSLVCYVLAHPHHISQILCDSCRFMAIWDWDCVIEFIVLFLPLSGFYSVLLSQLLALLLSKYILYPWRSLNSSCDVVLFLHILVVVVSYLFYPHIDIYIIFLMFGVIALESRRHFDTQTQNKIKFGCLG</sequence>
<reference evidence="2 3" key="1">
    <citation type="journal article" date="2024" name="Plant J.">
        <title>Genome sequences and population genomics reveal climatic adaptation and genomic divergence between two closely related sweetgum species.</title>
        <authorList>
            <person name="Xu W.Q."/>
            <person name="Ren C.Q."/>
            <person name="Zhang X.Y."/>
            <person name="Comes H.P."/>
            <person name="Liu X.H."/>
            <person name="Li Y.G."/>
            <person name="Kettle C.J."/>
            <person name="Jalonen R."/>
            <person name="Gaisberger H."/>
            <person name="Ma Y.Z."/>
            <person name="Qiu Y.X."/>
        </authorList>
    </citation>
    <scope>NUCLEOTIDE SEQUENCE [LARGE SCALE GENOMIC DNA]</scope>
    <source>
        <strain evidence="2">Hangzhou</strain>
    </source>
</reference>
<organism evidence="2 3">
    <name type="scientific">Liquidambar formosana</name>
    <name type="common">Formosan gum</name>
    <dbReference type="NCBI Taxonomy" id="63359"/>
    <lineage>
        <taxon>Eukaryota</taxon>
        <taxon>Viridiplantae</taxon>
        <taxon>Streptophyta</taxon>
        <taxon>Embryophyta</taxon>
        <taxon>Tracheophyta</taxon>
        <taxon>Spermatophyta</taxon>
        <taxon>Magnoliopsida</taxon>
        <taxon>eudicotyledons</taxon>
        <taxon>Gunneridae</taxon>
        <taxon>Pentapetalae</taxon>
        <taxon>Saxifragales</taxon>
        <taxon>Altingiaceae</taxon>
        <taxon>Liquidambar</taxon>
    </lineage>
</organism>
<gene>
    <name evidence="2" type="ORF">L1049_019289</name>
</gene>
<keyword evidence="1" id="KW-0812">Transmembrane</keyword>
<dbReference type="Proteomes" id="UP001415857">
    <property type="component" value="Unassembled WGS sequence"/>
</dbReference>
<dbReference type="EMBL" id="JBBPBK010000001">
    <property type="protein sequence ID" value="KAK9291343.1"/>
    <property type="molecule type" value="Genomic_DNA"/>
</dbReference>
<keyword evidence="1" id="KW-1133">Transmembrane helix</keyword>
<name>A0AAP0S7Z1_LIQFO</name>
<comment type="caution">
    <text evidence="2">The sequence shown here is derived from an EMBL/GenBank/DDBJ whole genome shotgun (WGS) entry which is preliminary data.</text>
</comment>
<feature type="transmembrane region" description="Helical" evidence="1">
    <location>
        <begin position="33"/>
        <end position="58"/>
    </location>
</feature>
<keyword evidence="3" id="KW-1185">Reference proteome</keyword>